<organism evidence="1 2">
    <name type="scientific">Trichinella pseudospiralis</name>
    <name type="common">Parasitic roundworm</name>
    <dbReference type="NCBI Taxonomy" id="6337"/>
    <lineage>
        <taxon>Eukaryota</taxon>
        <taxon>Metazoa</taxon>
        <taxon>Ecdysozoa</taxon>
        <taxon>Nematoda</taxon>
        <taxon>Enoplea</taxon>
        <taxon>Dorylaimia</taxon>
        <taxon>Trichinellida</taxon>
        <taxon>Trichinellidae</taxon>
        <taxon>Trichinella</taxon>
    </lineage>
</organism>
<name>A0A0V1FL12_TRIPS</name>
<comment type="caution">
    <text evidence="1">The sequence shown here is derived from an EMBL/GenBank/DDBJ whole genome shotgun (WGS) entry which is preliminary data.</text>
</comment>
<evidence type="ECO:0000313" key="1">
    <source>
        <dbReference type="EMBL" id="KRY86670.1"/>
    </source>
</evidence>
<accession>A0A0V1FL12</accession>
<proteinExistence type="predicted"/>
<sequence>MWKMYCTMWKCKSPTWPAQTIDQPISGRFCESAQFI</sequence>
<keyword evidence="2" id="KW-1185">Reference proteome</keyword>
<evidence type="ECO:0000313" key="2">
    <source>
        <dbReference type="Proteomes" id="UP000054995"/>
    </source>
</evidence>
<dbReference type="AlphaFoldDB" id="A0A0V1FL12"/>
<dbReference type="Proteomes" id="UP000054995">
    <property type="component" value="Unassembled WGS sequence"/>
</dbReference>
<protein>
    <submittedName>
        <fullName evidence="1">Uncharacterized protein</fullName>
    </submittedName>
</protein>
<gene>
    <name evidence="1" type="ORF">T4D_11592</name>
</gene>
<reference evidence="1 2" key="1">
    <citation type="submission" date="2015-01" db="EMBL/GenBank/DDBJ databases">
        <title>Evolution of Trichinella species and genotypes.</title>
        <authorList>
            <person name="Korhonen P.K."/>
            <person name="Edoardo P."/>
            <person name="Giuseppe L.R."/>
            <person name="Gasser R.B."/>
        </authorList>
    </citation>
    <scope>NUCLEOTIDE SEQUENCE [LARGE SCALE GENOMIC DNA]</scope>
    <source>
        <strain evidence="1">ISS470</strain>
    </source>
</reference>
<dbReference type="OrthoDB" id="10488619at2759"/>
<dbReference type="EMBL" id="JYDT01000067">
    <property type="protein sequence ID" value="KRY86670.1"/>
    <property type="molecule type" value="Genomic_DNA"/>
</dbReference>